<dbReference type="InterPro" id="IPR013818">
    <property type="entry name" value="Lipase"/>
</dbReference>
<gene>
    <name evidence="8" type="primary">LOC100904728</name>
</gene>
<accession>A0AAJ6W0D5</accession>
<comment type="subcellular location">
    <subcellularLocation>
        <location evidence="1">Secreted</location>
    </subcellularLocation>
</comment>
<dbReference type="KEGG" id="goe:100904728"/>
<dbReference type="AlphaFoldDB" id="A0AAJ6W0D5"/>
<protein>
    <submittedName>
        <fullName evidence="8">Phospholipase A1</fullName>
    </submittedName>
</protein>
<keyword evidence="5" id="KW-0732">Signal</keyword>
<evidence type="ECO:0000256" key="3">
    <source>
        <dbReference type="ARBA" id="ARBA00022525"/>
    </source>
</evidence>
<evidence type="ECO:0000256" key="2">
    <source>
        <dbReference type="ARBA" id="ARBA00010701"/>
    </source>
</evidence>
<dbReference type="GO" id="GO:0016042">
    <property type="term" value="P:lipid catabolic process"/>
    <property type="evidence" value="ECO:0007669"/>
    <property type="project" value="TreeGrafter"/>
</dbReference>
<feature type="chain" id="PRO_5042580435" evidence="5">
    <location>
        <begin position="19"/>
        <end position="396"/>
    </location>
</feature>
<dbReference type="Proteomes" id="UP000694867">
    <property type="component" value="Unplaced"/>
</dbReference>
<evidence type="ECO:0000256" key="4">
    <source>
        <dbReference type="RuleBase" id="RU004262"/>
    </source>
</evidence>
<dbReference type="InterPro" id="IPR029058">
    <property type="entry name" value="AB_hydrolase_fold"/>
</dbReference>
<proteinExistence type="inferred from homology"/>
<dbReference type="Pfam" id="PF00151">
    <property type="entry name" value="Lipase"/>
    <property type="match status" value="1"/>
</dbReference>
<feature type="domain" description="Lipase" evidence="6">
    <location>
        <begin position="91"/>
        <end position="393"/>
    </location>
</feature>
<dbReference type="GeneID" id="100904728"/>
<dbReference type="GO" id="GO:0016298">
    <property type="term" value="F:lipase activity"/>
    <property type="evidence" value="ECO:0007669"/>
    <property type="project" value="InterPro"/>
</dbReference>
<dbReference type="InterPro" id="IPR000734">
    <property type="entry name" value="TAG_lipase"/>
</dbReference>
<evidence type="ECO:0000313" key="8">
    <source>
        <dbReference type="RefSeq" id="XP_003748108.1"/>
    </source>
</evidence>
<name>A0AAJ6W0D5_9ACAR</name>
<dbReference type="Gene3D" id="3.40.50.1820">
    <property type="entry name" value="alpha/beta hydrolase"/>
    <property type="match status" value="1"/>
</dbReference>
<evidence type="ECO:0000256" key="1">
    <source>
        <dbReference type="ARBA" id="ARBA00004613"/>
    </source>
</evidence>
<dbReference type="PANTHER" id="PTHR11610">
    <property type="entry name" value="LIPASE"/>
    <property type="match status" value="1"/>
</dbReference>
<comment type="similarity">
    <text evidence="2 4">Belongs to the AB hydrolase superfamily. Lipase family.</text>
</comment>
<sequence>MRFPFFVTLCVLAHCAQGVNRPTVAFGEPEHAHPLNLNRVHEVGNVFDYLWHIWKGVEDVITGRIPHPFKCTECFKGLGCFDACNGTFHYIHLLPETPEQINTTFRLYPWYDNSTALLLNYTNVSGLNKTIFEDKNRGLLIVNHGFAADSNSDWMVTLKNTVIENRQHNVILVDWLNGAGPYDFFYPIAVVNTDLVGRQIAVLLHQLMSTYALKPVTIHYVGHSLGAQCGHFFAEYFKQISGGMKVNRITALDAASPLFEAYNVGLNTSDAMYVDALHTSAGDSILTGKLGVAHPIGHVDFYINGGTFQPGCWEVDLVCAHKRAHDYYVEAVENQLANTPCEFISHSCVNGIGGYKNGTCISAIGNFSRISYDTVSQTGDGMQYLETNSSAPYCAA</sequence>
<dbReference type="PRINTS" id="PR00821">
    <property type="entry name" value="TAGLIPASE"/>
</dbReference>
<dbReference type="GO" id="GO:0005615">
    <property type="term" value="C:extracellular space"/>
    <property type="evidence" value="ECO:0007669"/>
    <property type="project" value="TreeGrafter"/>
</dbReference>
<dbReference type="RefSeq" id="XP_003748108.1">
    <property type="nucleotide sequence ID" value="XM_003748060.2"/>
</dbReference>
<dbReference type="PANTHER" id="PTHR11610:SF173">
    <property type="entry name" value="LIPASE DOMAIN-CONTAINING PROTEIN-RELATED"/>
    <property type="match status" value="1"/>
</dbReference>
<organism evidence="7 8">
    <name type="scientific">Galendromus occidentalis</name>
    <name type="common">western predatory mite</name>
    <dbReference type="NCBI Taxonomy" id="34638"/>
    <lineage>
        <taxon>Eukaryota</taxon>
        <taxon>Metazoa</taxon>
        <taxon>Ecdysozoa</taxon>
        <taxon>Arthropoda</taxon>
        <taxon>Chelicerata</taxon>
        <taxon>Arachnida</taxon>
        <taxon>Acari</taxon>
        <taxon>Parasitiformes</taxon>
        <taxon>Mesostigmata</taxon>
        <taxon>Gamasina</taxon>
        <taxon>Phytoseioidea</taxon>
        <taxon>Phytoseiidae</taxon>
        <taxon>Typhlodrominae</taxon>
        <taxon>Galendromus</taxon>
    </lineage>
</organism>
<reference evidence="8" key="1">
    <citation type="submission" date="2025-08" db="UniProtKB">
        <authorList>
            <consortium name="RefSeq"/>
        </authorList>
    </citation>
    <scope>IDENTIFICATION</scope>
</reference>
<keyword evidence="7" id="KW-1185">Reference proteome</keyword>
<evidence type="ECO:0000313" key="7">
    <source>
        <dbReference type="Proteomes" id="UP000694867"/>
    </source>
</evidence>
<keyword evidence="3" id="KW-0964">Secreted</keyword>
<evidence type="ECO:0000256" key="5">
    <source>
        <dbReference type="SAM" id="SignalP"/>
    </source>
</evidence>
<evidence type="ECO:0000259" key="6">
    <source>
        <dbReference type="Pfam" id="PF00151"/>
    </source>
</evidence>
<feature type="signal peptide" evidence="5">
    <location>
        <begin position="1"/>
        <end position="18"/>
    </location>
</feature>
<dbReference type="SUPFAM" id="SSF53474">
    <property type="entry name" value="alpha/beta-Hydrolases"/>
    <property type="match status" value="1"/>
</dbReference>